<sequence length="291" mass="31375">MRRLLKLLIAAAVLGAAGFFWLTIPVRVTPEDFAGVEGDETAGEAVFIAAGCSSCHSAPEAKDTRVLTGGQRFPSEFGTFVAPNISMHPEAGIGGWTLVDFATALRHGTSPDGQHYFPAFPYTSYVRMTDQQIADLWAFMRTLPADTSPSQPHEVSFPFSFRRGIGLWKLLNLSPGWVVQDAPTPQIERGRVLVEALGHCGECHTPRNAMGGLKLDAWLSGAPNPSGKGRIPALTPGEFDWSAADIAYYLETGFTPDFDSAGGHMVAVIKNFSQLPPEDREAVAAYLKALP</sequence>
<gene>
    <name evidence="6" type="ORF">AVO45_11040</name>
</gene>
<dbReference type="STRING" id="1685379.AVO45_11040"/>
<dbReference type="PROSITE" id="PS51007">
    <property type="entry name" value="CYTC"/>
    <property type="match status" value="2"/>
</dbReference>
<proteinExistence type="predicted"/>
<dbReference type="InterPro" id="IPR036909">
    <property type="entry name" value="Cyt_c-like_dom_sf"/>
</dbReference>
<name>A0A0X3TMW4_9RHOB</name>
<evidence type="ECO:0000256" key="1">
    <source>
        <dbReference type="ARBA" id="ARBA00022617"/>
    </source>
</evidence>
<dbReference type="AlphaFoldDB" id="A0A0X3TMW4"/>
<dbReference type="Pfam" id="PF00034">
    <property type="entry name" value="Cytochrom_C"/>
    <property type="match status" value="1"/>
</dbReference>
<evidence type="ECO:0000256" key="4">
    <source>
        <dbReference type="PROSITE-ProRule" id="PRU00433"/>
    </source>
</evidence>
<feature type="domain" description="Cytochrome c" evidence="5">
    <location>
        <begin position="38"/>
        <end position="144"/>
    </location>
</feature>
<keyword evidence="1 4" id="KW-0349">Heme</keyword>
<dbReference type="Proteomes" id="UP000053791">
    <property type="component" value="Unassembled WGS sequence"/>
</dbReference>
<dbReference type="SUPFAM" id="SSF46626">
    <property type="entry name" value="Cytochrome c"/>
    <property type="match status" value="2"/>
</dbReference>
<evidence type="ECO:0000313" key="6">
    <source>
        <dbReference type="EMBL" id="KUJ77009.1"/>
    </source>
</evidence>
<evidence type="ECO:0000256" key="2">
    <source>
        <dbReference type="ARBA" id="ARBA00022723"/>
    </source>
</evidence>
<evidence type="ECO:0000313" key="7">
    <source>
        <dbReference type="Proteomes" id="UP000053791"/>
    </source>
</evidence>
<evidence type="ECO:0000259" key="5">
    <source>
        <dbReference type="PROSITE" id="PS51007"/>
    </source>
</evidence>
<dbReference type="OrthoDB" id="9811281at2"/>
<dbReference type="PANTHER" id="PTHR35008:SF8">
    <property type="entry name" value="ALCOHOL DEHYDROGENASE CYTOCHROME C SUBUNIT"/>
    <property type="match status" value="1"/>
</dbReference>
<protein>
    <recommendedName>
        <fullName evidence="5">Cytochrome c domain-containing protein</fullName>
    </recommendedName>
</protein>
<dbReference type="InterPro" id="IPR009056">
    <property type="entry name" value="Cyt_c-like_dom"/>
</dbReference>
<reference evidence="6 7" key="1">
    <citation type="submission" date="2015-12" db="EMBL/GenBank/DDBJ databases">
        <authorList>
            <person name="Shamseldin A."/>
            <person name="Moawad H."/>
            <person name="Abd El-Rahim W.M."/>
            <person name="Sadowsky M.J."/>
        </authorList>
    </citation>
    <scope>NUCLEOTIDE SEQUENCE [LARGE SCALE GENOMIC DNA]</scope>
    <source>
        <strain evidence="6 7">ZGT118</strain>
    </source>
</reference>
<dbReference type="InterPro" id="IPR051459">
    <property type="entry name" value="Cytochrome_c-type_DH"/>
</dbReference>
<dbReference type="GO" id="GO:0046872">
    <property type="term" value="F:metal ion binding"/>
    <property type="evidence" value="ECO:0007669"/>
    <property type="project" value="UniProtKB-KW"/>
</dbReference>
<evidence type="ECO:0000256" key="3">
    <source>
        <dbReference type="ARBA" id="ARBA00023004"/>
    </source>
</evidence>
<comment type="caution">
    <text evidence="6">The sequence shown here is derived from an EMBL/GenBank/DDBJ whole genome shotgun (WGS) entry which is preliminary data.</text>
</comment>
<keyword evidence="2 4" id="KW-0479">Metal-binding</keyword>
<dbReference type="RefSeq" id="WP_068348004.1">
    <property type="nucleotide sequence ID" value="NZ_LQBQ01000034.1"/>
</dbReference>
<keyword evidence="3 4" id="KW-0408">Iron</keyword>
<accession>A0A0X3TMW4</accession>
<dbReference type="Gene3D" id="1.10.760.10">
    <property type="entry name" value="Cytochrome c-like domain"/>
    <property type="match status" value="2"/>
</dbReference>
<dbReference type="EMBL" id="LQBQ01000034">
    <property type="protein sequence ID" value="KUJ77009.1"/>
    <property type="molecule type" value="Genomic_DNA"/>
</dbReference>
<dbReference type="PANTHER" id="PTHR35008">
    <property type="entry name" value="BLL4482 PROTEIN-RELATED"/>
    <property type="match status" value="1"/>
</dbReference>
<feature type="domain" description="Cytochrome c" evidence="5">
    <location>
        <begin position="185"/>
        <end position="291"/>
    </location>
</feature>
<organism evidence="6 7">
    <name type="scientific">Ruegeria marisrubri</name>
    <dbReference type="NCBI Taxonomy" id="1685379"/>
    <lineage>
        <taxon>Bacteria</taxon>
        <taxon>Pseudomonadati</taxon>
        <taxon>Pseudomonadota</taxon>
        <taxon>Alphaproteobacteria</taxon>
        <taxon>Rhodobacterales</taxon>
        <taxon>Roseobacteraceae</taxon>
        <taxon>Ruegeria</taxon>
    </lineage>
</organism>
<dbReference type="GO" id="GO:0009055">
    <property type="term" value="F:electron transfer activity"/>
    <property type="evidence" value="ECO:0007669"/>
    <property type="project" value="InterPro"/>
</dbReference>
<dbReference type="GO" id="GO:0020037">
    <property type="term" value="F:heme binding"/>
    <property type="evidence" value="ECO:0007669"/>
    <property type="project" value="InterPro"/>
</dbReference>
<keyword evidence="7" id="KW-1185">Reference proteome</keyword>